<dbReference type="InParanoid" id="K1VBB6"/>
<sequence length="411" mass="46455">MSSSWPPQLKEWVQQCLAKATSANKTAVNNELKQAHKDGTVNTTDWSKVELKTDNPTTPSFPSAYTFDTTEQDEAKARRAARFQKEAEVFKNGGNEQSGPHYTPDADADLGSRIAGIGPLPSQVGRKKLKGKGGAGFGYAEPEPEVDPNVINWDKYTIKGTSTKLEKSYLRLTSEPSPADIRPLPVLKQTLQLLKQKWKQNHNYAYALDQFKSMRQDLTKDLGEYNQCQSMLRQLYELGLSGHPKEFLSYRIMYLLHTKNMSDMTSLLAALTPEEKEDPGVHHALQVHAALVTSNYVRFFRLFLEAPNMSGYIMDHFVERERAQALAIMSKAYMTLPLPYLTKTLAFEDDEETDQFLSAHNAAVYTYTRDPKDPWKPIALSERVWDCKKAHGACVHATQQYRVVDLKGQVD</sequence>
<dbReference type="Pfam" id="PF03399">
    <property type="entry name" value="SAC3_GANP"/>
    <property type="match status" value="1"/>
</dbReference>
<reference evidence="2 3" key="1">
    <citation type="journal article" date="2012" name="Eukaryot. Cell">
        <title>Genome sequence of the Trichosporon asahii environmental strain CBS 8904.</title>
        <authorList>
            <person name="Yang R.Y."/>
            <person name="Li H.T."/>
            <person name="Zhu H."/>
            <person name="Zhou G.P."/>
            <person name="Wang M."/>
            <person name="Wang L."/>
        </authorList>
    </citation>
    <scope>NUCLEOTIDE SEQUENCE [LARGE SCALE GENOMIC DNA]</scope>
    <source>
        <strain evidence="2 3">CBS 8904</strain>
    </source>
</reference>
<dbReference type="EMBL" id="AMBO01000320">
    <property type="protein sequence ID" value="EKD01335.1"/>
    <property type="molecule type" value="Genomic_DNA"/>
</dbReference>
<gene>
    <name evidence="2" type="ORF">A1Q2_04361</name>
</gene>
<dbReference type="FunCoup" id="K1VBB6">
    <property type="interactions" value="166"/>
</dbReference>
<dbReference type="Proteomes" id="UP000006757">
    <property type="component" value="Unassembled WGS sequence"/>
</dbReference>
<evidence type="ECO:0000313" key="3">
    <source>
        <dbReference type="Proteomes" id="UP000006757"/>
    </source>
</evidence>
<evidence type="ECO:0000259" key="1">
    <source>
        <dbReference type="PROSITE" id="PS50250"/>
    </source>
</evidence>
<feature type="domain" description="PCI" evidence="1">
    <location>
        <begin position="221"/>
        <end position="408"/>
    </location>
</feature>
<dbReference type="GO" id="GO:0005634">
    <property type="term" value="C:nucleus"/>
    <property type="evidence" value="ECO:0007669"/>
    <property type="project" value="TreeGrafter"/>
</dbReference>
<dbReference type="Gene3D" id="1.25.40.990">
    <property type="match status" value="2"/>
</dbReference>
<comment type="caution">
    <text evidence="2">The sequence shown here is derived from an EMBL/GenBank/DDBJ whole genome shotgun (WGS) entry which is preliminary data.</text>
</comment>
<dbReference type="eggNOG" id="KOG1861">
    <property type="taxonomic scope" value="Eukaryota"/>
</dbReference>
<proteinExistence type="predicted"/>
<evidence type="ECO:0000313" key="2">
    <source>
        <dbReference type="EMBL" id="EKD01335.1"/>
    </source>
</evidence>
<dbReference type="InterPro" id="IPR045107">
    <property type="entry name" value="SAC3/GANP/THP3"/>
</dbReference>
<dbReference type="PANTHER" id="PTHR12436:SF4">
    <property type="entry name" value="LEUKOCYTE RECEPTOR CLUSTER MEMBER 8"/>
    <property type="match status" value="1"/>
</dbReference>
<keyword evidence="3" id="KW-1185">Reference proteome</keyword>
<dbReference type="STRING" id="1220162.K1VBB6"/>
<accession>K1VBB6</accession>
<name>K1VBB6_TRIAC</name>
<protein>
    <submittedName>
        <fullName evidence="2">SAC3/GANP domain protein associated with nuclear localization of protein</fullName>
    </submittedName>
</protein>
<dbReference type="HOGENOM" id="CLU_015513_0_1_1"/>
<dbReference type="OMA" id="WPPQLKE"/>
<dbReference type="OrthoDB" id="199574at2759"/>
<dbReference type="InterPro" id="IPR000717">
    <property type="entry name" value="PCI_dom"/>
</dbReference>
<organism evidence="2 3">
    <name type="scientific">Trichosporon asahii var. asahii (strain CBS 8904)</name>
    <name type="common">Yeast</name>
    <dbReference type="NCBI Taxonomy" id="1220162"/>
    <lineage>
        <taxon>Eukaryota</taxon>
        <taxon>Fungi</taxon>
        <taxon>Dikarya</taxon>
        <taxon>Basidiomycota</taxon>
        <taxon>Agaricomycotina</taxon>
        <taxon>Tremellomycetes</taxon>
        <taxon>Trichosporonales</taxon>
        <taxon>Trichosporonaceae</taxon>
        <taxon>Trichosporon</taxon>
    </lineage>
</organism>
<dbReference type="PANTHER" id="PTHR12436">
    <property type="entry name" value="80 KDA MCM3-ASSOCIATED PROTEIN"/>
    <property type="match status" value="1"/>
</dbReference>
<dbReference type="InterPro" id="IPR005062">
    <property type="entry name" value="SAC3/GANP/THP3_conserved"/>
</dbReference>
<dbReference type="PROSITE" id="PS50250">
    <property type="entry name" value="PCI"/>
    <property type="match status" value="1"/>
</dbReference>
<dbReference type="AlphaFoldDB" id="K1VBB6"/>